<accession>A0A6V7KRV5</accession>
<proteinExistence type="predicted"/>
<sequence>MVNCAKNLAEIETVSSSDINQKIIKHDFFEKLCIELKMRKDRKEKFRTNLYFSWKQNSRDLKDRVKQEFLRRRTNNNSRDDHDDSDDDFEILSSQVSSMSVSDLEIPAKNSANYSGEDSGDDFDQDLDDSGDDSDENSQNSDSPVTKKKAKRREYHYTGTISTPTDTITRDNRLSPSGYRSILQKVLPDSLDIGCLLIFNGTQHGENGRFRDYAHCKQPQCAKRFKFLGEIKGAESFIRVYPTVGTEIHTEDLNYSLKGEAREYWKEKLKTTQPITVFEELCRAKNCDVDWRILLTLLNVLLKQRAITLTFVNTHHPLKFI</sequence>
<organism evidence="2">
    <name type="scientific">Bracon brevicornis</name>
    <dbReference type="NCBI Taxonomy" id="1563983"/>
    <lineage>
        <taxon>Eukaryota</taxon>
        <taxon>Metazoa</taxon>
        <taxon>Ecdysozoa</taxon>
        <taxon>Arthropoda</taxon>
        <taxon>Hexapoda</taxon>
        <taxon>Insecta</taxon>
        <taxon>Pterygota</taxon>
        <taxon>Neoptera</taxon>
        <taxon>Endopterygota</taxon>
        <taxon>Hymenoptera</taxon>
        <taxon>Apocrita</taxon>
        <taxon>Ichneumonoidea</taxon>
        <taxon>Braconidae</taxon>
        <taxon>Braconinae</taxon>
        <taxon>Bracon</taxon>
    </lineage>
</organism>
<evidence type="ECO:0000313" key="2">
    <source>
        <dbReference type="EMBL" id="CAD1566389.1"/>
    </source>
</evidence>
<dbReference type="AlphaFoldDB" id="A0A6V7KRV5"/>
<feature type="compositionally biased region" description="Low complexity" evidence="1">
    <location>
        <begin position="158"/>
        <end position="167"/>
    </location>
</feature>
<gene>
    <name evidence="2" type="ORF">BBRV_LOCUS86119</name>
</gene>
<reference evidence="2" key="1">
    <citation type="submission" date="2020-07" db="EMBL/GenBank/DDBJ databases">
        <authorList>
            <person name="Ferguson B K."/>
        </authorList>
    </citation>
    <scope>NUCLEOTIDE SEQUENCE</scope>
    <source>
        <strain evidence="2">L06</strain>
    </source>
</reference>
<protein>
    <submittedName>
        <fullName evidence="2">Uncharacterized protein</fullName>
    </submittedName>
</protein>
<feature type="compositionally biased region" description="Acidic residues" evidence="1">
    <location>
        <begin position="118"/>
        <end position="136"/>
    </location>
</feature>
<name>A0A6V7KRV5_9HYME</name>
<dbReference type="EMBL" id="CADCXW020000294">
    <property type="protein sequence ID" value="CAD1566389.1"/>
    <property type="molecule type" value="Genomic_DNA"/>
</dbReference>
<evidence type="ECO:0000256" key="1">
    <source>
        <dbReference type="SAM" id="MobiDB-lite"/>
    </source>
</evidence>
<feature type="region of interest" description="Disordered" evidence="1">
    <location>
        <begin position="100"/>
        <end position="174"/>
    </location>
</feature>